<evidence type="ECO:0000313" key="5">
    <source>
        <dbReference type="Proteomes" id="UP001207736"/>
    </source>
</evidence>
<dbReference type="Pfam" id="PF01882">
    <property type="entry name" value="DUF58"/>
    <property type="match status" value="1"/>
</dbReference>
<feature type="transmembrane region" description="Helical" evidence="1">
    <location>
        <begin position="40"/>
        <end position="59"/>
    </location>
</feature>
<dbReference type="RefSeq" id="WP_264847651.1">
    <property type="nucleotide sequence ID" value="NZ_BPMA01000065.1"/>
</dbReference>
<reference evidence="3 6" key="1">
    <citation type="submission" date="2021-11" db="EMBL/GenBank/DDBJ databases">
        <title>Draft genome sequence of Capnocytophaga sp. strain KC07075 isolated from cat oral cavity.</title>
        <authorList>
            <person name="Suzuki M."/>
            <person name="Imaoka K."/>
            <person name="Kimura M."/>
            <person name="Morikawa S."/>
            <person name="Maeda K."/>
        </authorList>
    </citation>
    <scope>NUCLEOTIDE SEQUENCE</scope>
    <source>
        <strain evidence="3">KC07075</strain>
        <strain evidence="4 6">KC07079</strain>
    </source>
</reference>
<protein>
    <recommendedName>
        <fullName evidence="2">DUF58 domain-containing protein</fullName>
    </recommendedName>
</protein>
<keyword evidence="1" id="KW-1133">Transmembrane helix</keyword>
<proteinExistence type="predicted"/>
<evidence type="ECO:0000313" key="6">
    <source>
        <dbReference type="Proteomes" id="UP001208692"/>
    </source>
</evidence>
<sequence length="444" mass="52373">MRKFLKSLYIHQHFFVWLLVVVGIFLISFFAKWVYVVAQVSLWVLVLVFLVDLSLLYAIRSGIHAERILPEKLSNSDENPINIRIENRLVIPLWLLIIDEIPFQFQLRNFQKRLRLGGKQQTQYEYTLRPTERGVYEFGKLNVYACTPLRMVMRRYSFCDQAQLPAYPSFIQMKKYDMMAFSKHLFEFGMKKIRRIGHTMEFEHIREYVQGNDIRTINWKASSKLSRLMVNQYQDEKSQPVYMLIDKGRSMQMPFEGLTLLDYAINTSLALSNIIIKKQDKAGVFTFSKKTEDKVIAERKTGQMYKIMEALYAIKTNFLESDFNRLYVDVNASIKQRSLLMLYTNFETKDALYRQLKYLKAIAKRHLLVVIFFKNTELDALIYNKAHNTQEVYDKVIAEQFAFEKRLIVQELSRHGILSILTAPKDLTLKSINTYLELKARGMI</sequence>
<keyword evidence="1" id="KW-0812">Transmembrane</keyword>
<dbReference type="PANTHER" id="PTHR33608">
    <property type="entry name" value="BLL2464 PROTEIN"/>
    <property type="match status" value="1"/>
</dbReference>
<evidence type="ECO:0000259" key="2">
    <source>
        <dbReference type="Pfam" id="PF01882"/>
    </source>
</evidence>
<name>A0AAV5AXJ0_9FLAO</name>
<evidence type="ECO:0000313" key="3">
    <source>
        <dbReference type="EMBL" id="GJM50288.1"/>
    </source>
</evidence>
<feature type="transmembrane region" description="Helical" evidence="1">
    <location>
        <begin position="12"/>
        <end position="34"/>
    </location>
</feature>
<dbReference type="Proteomes" id="UP001208692">
    <property type="component" value="Unassembled WGS sequence"/>
</dbReference>
<dbReference type="EMBL" id="BQKA01000024">
    <property type="protein sequence ID" value="GJM50288.1"/>
    <property type="molecule type" value="Genomic_DNA"/>
</dbReference>
<evidence type="ECO:0000313" key="4">
    <source>
        <dbReference type="EMBL" id="GJM53805.1"/>
    </source>
</evidence>
<dbReference type="AlphaFoldDB" id="A0AAV5AXJ0"/>
<keyword evidence="6" id="KW-1185">Reference proteome</keyword>
<gene>
    <name evidence="3" type="ORF">RCZ15_12610</name>
    <name evidence="4" type="ORF">RCZ16_21210</name>
</gene>
<dbReference type="Proteomes" id="UP001207736">
    <property type="component" value="Unassembled WGS sequence"/>
</dbReference>
<evidence type="ECO:0000256" key="1">
    <source>
        <dbReference type="SAM" id="Phobius"/>
    </source>
</evidence>
<dbReference type="PANTHER" id="PTHR33608:SF3">
    <property type="entry name" value="SLR2013 PROTEIN"/>
    <property type="match status" value="1"/>
</dbReference>
<feature type="domain" description="DUF58" evidence="2">
    <location>
        <begin position="205"/>
        <end position="371"/>
    </location>
</feature>
<accession>A0AAV5AXJ0</accession>
<keyword evidence="1" id="KW-0472">Membrane</keyword>
<organism evidence="3 5">
    <name type="scientific">Capnocytophaga catalasegens</name>
    <dbReference type="NCBI Taxonomy" id="1004260"/>
    <lineage>
        <taxon>Bacteria</taxon>
        <taxon>Pseudomonadati</taxon>
        <taxon>Bacteroidota</taxon>
        <taxon>Flavobacteriia</taxon>
        <taxon>Flavobacteriales</taxon>
        <taxon>Flavobacteriaceae</taxon>
        <taxon>Capnocytophaga</taxon>
    </lineage>
</organism>
<dbReference type="InterPro" id="IPR002881">
    <property type="entry name" value="DUF58"/>
</dbReference>
<comment type="caution">
    <text evidence="3">The sequence shown here is derived from an EMBL/GenBank/DDBJ whole genome shotgun (WGS) entry which is preliminary data.</text>
</comment>
<dbReference type="EMBL" id="BQKB01000050">
    <property type="protein sequence ID" value="GJM53805.1"/>
    <property type="molecule type" value="Genomic_DNA"/>
</dbReference>